<proteinExistence type="predicted"/>
<sequence length="166" mass="18482">MKKEFEKIVLGNCDVSINKTSVGITRENVVFTVERTFHEVKHNGSKGKDVGGVIIDEERAKIKFSFLEFDADKLVTLFPALVNNEGVIEPSFVIQDTDFKEIAITGKQKDGTPVKITLLKGFNSSNIEMTFADKDEVATPVEFEACYEGDEIKPYKIEMKKVVVGG</sequence>
<name>A0A1T4M212_9FIRM</name>
<evidence type="ECO:0000313" key="1">
    <source>
        <dbReference type="EMBL" id="SJZ60798.1"/>
    </source>
</evidence>
<keyword evidence="2" id="KW-1185">Reference proteome</keyword>
<evidence type="ECO:0008006" key="3">
    <source>
        <dbReference type="Google" id="ProtNLM"/>
    </source>
</evidence>
<dbReference type="Proteomes" id="UP000243297">
    <property type="component" value="Unassembled WGS sequence"/>
</dbReference>
<protein>
    <recommendedName>
        <fullName evidence="3">Phage tail protein</fullName>
    </recommendedName>
</protein>
<accession>A0A1T4M212</accession>
<evidence type="ECO:0000313" key="2">
    <source>
        <dbReference type="Proteomes" id="UP000243297"/>
    </source>
</evidence>
<dbReference type="RefSeq" id="WP_078711551.1">
    <property type="nucleotide sequence ID" value="NZ_FUWY01000002.1"/>
</dbReference>
<reference evidence="2" key="1">
    <citation type="submission" date="2017-02" db="EMBL/GenBank/DDBJ databases">
        <authorList>
            <person name="Varghese N."/>
            <person name="Submissions S."/>
        </authorList>
    </citation>
    <scope>NUCLEOTIDE SEQUENCE [LARGE SCALE GENOMIC DNA]</scope>
    <source>
        <strain evidence="2">ATCC 25662</strain>
    </source>
</reference>
<dbReference type="STRING" id="118967.SAMN02745191_1142"/>
<dbReference type="AlphaFoldDB" id="A0A1T4M212"/>
<organism evidence="1 2">
    <name type="scientific">Anaerorhabdus furcosa</name>
    <dbReference type="NCBI Taxonomy" id="118967"/>
    <lineage>
        <taxon>Bacteria</taxon>
        <taxon>Bacillati</taxon>
        <taxon>Bacillota</taxon>
        <taxon>Erysipelotrichia</taxon>
        <taxon>Erysipelotrichales</taxon>
        <taxon>Erysipelotrichaceae</taxon>
        <taxon>Anaerorhabdus</taxon>
    </lineage>
</organism>
<gene>
    <name evidence="1" type="ORF">SAMN02745191_1142</name>
</gene>
<dbReference type="EMBL" id="FUWY01000002">
    <property type="protein sequence ID" value="SJZ60798.1"/>
    <property type="molecule type" value="Genomic_DNA"/>
</dbReference>